<evidence type="ECO:0000256" key="3">
    <source>
        <dbReference type="SAM" id="SignalP"/>
    </source>
</evidence>
<keyword evidence="3" id="KW-0732">Signal</keyword>
<evidence type="ECO:0000313" key="5">
    <source>
        <dbReference type="Proteomes" id="UP000887013"/>
    </source>
</evidence>
<dbReference type="EMBL" id="BMAW01114216">
    <property type="protein sequence ID" value="GFT60786.1"/>
    <property type="molecule type" value="Genomic_DNA"/>
</dbReference>
<reference evidence="4" key="1">
    <citation type="submission" date="2020-08" db="EMBL/GenBank/DDBJ databases">
        <title>Multicomponent nature underlies the extraordinary mechanical properties of spider dragline silk.</title>
        <authorList>
            <person name="Kono N."/>
            <person name="Nakamura H."/>
            <person name="Mori M."/>
            <person name="Yoshida Y."/>
            <person name="Ohtoshi R."/>
            <person name="Malay A.D."/>
            <person name="Moran D.A.P."/>
            <person name="Tomita M."/>
            <person name="Numata K."/>
            <person name="Arakawa K."/>
        </authorList>
    </citation>
    <scope>NUCLEOTIDE SEQUENCE</scope>
</reference>
<dbReference type="OrthoDB" id="6436510at2759"/>
<organism evidence="4 5">
    <name type="scientific">Nephila pilipes</name>
    <name type="common">Giant wood spider</name>
    <name type="synonym">Nephila maculata</name>
    <dbReference type="NCBI Taxonomy" id="299642"/>
    <lineage>
        <taxon>Eukaryota</taxon>
        <taxon>Metazoa</taxon>
        <taxon>Ecdysozoa</taxon>
        <taxon>Arthropoda</taxon>
        <taxon>Chelicerata</taxon>
        <taxon>Arachnida</taxon>
        <taxon>Araneae</taxon>
        <taxon>Araneomorphae</taxon>
        <taxon>Entelegynae</taxon>
        <taxon>Araneoidea</taxon>
        <taxon>Nephilidae</taxon>
        <taxon>Nephila</taxon>
    </lineage>
</organism>
<name>A0A8X6PB56_NEPPI</name>
<feature type="compositionally biased region" description="Basic residues" evidence="1">
    <location>
        <begin position="229"/>
        <end position="241"/>
    </location>
</feature>
<dbReference type="Proteomes" id="UP000887013">
    <property type="component" value="Unassembled WGS sequence"/>
</dbReference>
<evidence type="ECO:0000256" key="2">
    <source>
        <dbReference type="SAM" id="Phobius"/>
    </source>
</evidence>
<comment type="caution">
    <text evidence="4">The sequence shown here is derived from an EMBL/GenBank/DDBJ whole genome shotgun (WGS) entry which is preliminary data.</text>
</comment>
<keyword evidence="2" id="KW-1133">Transmembrane helix</keyword>
<gene>
    <name evidence="4" type="ORF">NPIL_47721</name>
</gene>
<feature type="chain" id="PRO_5036454896" evidence="3">
    <location>
        <begin position="22"/>
        <end position="306"/>
    </location>
</feature>
<keyword evidence="2" id="KW-0812">Transmembrane</keyword>
<keyword evidence="2" id="KW-0472">Membrane</keyword>
<evidence type="ECO:0000313" key="4">
    <source>
        <dbReference type="EMBL" id="GFT60786.1"/>
    </source>
</evidence>
<feature type="region of interest" description="Disordered" evidence="1">
    <location>
        <begin position="228"/>
        <end position="262"/>
    </location>
</feature>
<keyword evidence="5" id="KW-1185">Reference proteome</keyword>
<evidence type="ECO:0000256" key="1">
    <source>
        <dbReference type="SAM" id="MobiDB-lite"/>
    </source>
</evidence>
<accession>A0A8X6PB56</accession>
<feature type="compositionally biased region" description="Polar residues" evidence="1">
    <location>
        <begin position="242"/>
        <end position="256"/>
    </location>
</feature>
<feature type="signal peptide" evidence="3">
    <location>
        <begin position="1"/>
        <end position="21"/>
    </location>
</feature>
<dbReference type="AlphaFoldDB" id="A0A8X6PB56"/>
<feature type="transmembrane region" description="Helical" evidence="2">
    <location>
        <begin position="283"/>
        <end position="304"/>
    </location>
</feature>
<protein>
    <submittedName>
        <fullName evidence="4">Uncharacterized protein</fullName>
    </submittedName>
</protein>
<proteinExistence type="predicted"/>
<sequence length="306" mass="35471">MKFNSCFILLLLLLQYKKVSSNLEQELQRSVNRAIQCTHRVPPKDPVMALSPMRFTQLVTLLRKTSDPPVCDKSRSFPPFRLEDVNTWTFCIFGICKEGKCQCFRKFHGPTCAQHSTRCWLMYCFLTSCHSSLQSFNCKCDSRLDGSRVTTGEYWYDDGKRNVYQPPPSGFYQGAGHLPGIPYIGPGYNIPIKVESQEQNQDLAQQERYSAQQDRYLAQQERYLAQQSSRKHSNFKQKHRSTPSNPFLSNEQQNLKESTEDVKKALDEMEQETSSFTSVTEKKYSLCSIAIFAILAYYSMYFFIFE</sequence>